<dbReference type="Proteomes" id="UP000324748">
    <property type="component" value="Unassembled WGS sequence"/>
</dbReference>
<dbReference type="EMBL" id="VDEP01000304">
    <property type="protein sequence ID" value="KAA1109665.1"/>
    <property type="molecule type" value="Genomic_DNA"/>
</dbReference>
<reference evidence="3 4" key="1">
    <citation type="submission" date="2019-05" db="EMBL/GenBank/DDBJ databases">
        <title>Emergence of the Ug99 lineage of the wheat stem rust pathogen through somatic hybridization.</title>
        <authorList>
            <person name="Li F."/>
            <person name="Upadhyaya N.M."/>
            <person name="Sperschneider J."/>
            <person name="Matny O."/>
            <person name="Nguyen-Phuc H."/>
            <person name="Mago R."/>
            <person name="Raley C."/>
            <person name="Miller M.E."/>
            <person name="Silverstein K.A.T."/>
            <person name="Henningsen E."/>
            <person name="Hirsch C.D."/>
            <person name="Visser B."/>
            <person name="Pretorius Z.A."/>
            <person name="Steffenson B.J."/>
            <person name="Schwessinger B."/>
            <person name="Dodds P.N."/>
            <person name="Figueroa M."/>
        </authorList>
    </citation>
    <scope>NUCLEOTIDE SEQUENCE [LARGE SCALE GENOMIC DNA]</scope>
    <source>
        <strain evidence="2">21-0</strain>
        <strain evidence="1 4">Ug99</strain>
    </source>
</reference>
<keyword evidence="3" id="KW-1185">Reference proteome</keyword>
<sequence length="119" mass="13372">MDKSAPLVEKFIYIQNVVMTPKAFITGFSELNNFGYHLEAAKSQEQDPPKWVLHHYTVGQIEKSRSTTKAQPEFADTMAPRVPVKYHGFAPEAGRLKSIFRGDSRFQMVPRAKPGHPGG</sequence>
<proteinExistence type="predicted"/>
<evidence type="ECO:0000313" key="3">
    <source>
        <dbReference type="Proteomes" id="UP000324748"/>
    </source>
</evidence>
<accession>A0A5B0Q988</accession>
<dbReference type="EMBL" id="VSWC01000001">
    <property type="protein sequence ID" value="KAA1119741.1"/>
    <property type="molecule type" value="Genomic_DNA"/>
</dbReference>
<dbReference type="Proteomes" id="UP000325313">
    <property type="component" value="Unassembled WGS sequence"/>
</dbReference>
<name>A0A5B0Q988_PUCGR</name>
<evidence type="ECO:0000313" key="2">
    <source>
        <dbReference type="EMBL" id="KAA1119741.1"/>
    </source>
</evidence>
<gene>
    <name evidence="2" type="ORF">PGT21_033040</name>
    <name evidence="1" type="ORF">PGTUg99_030417</name>
</gene>
<protein>
    <submittedName>
        <fullName evidence="1">Uncharacterized protein</fullName>
    </submittedName>
</protein>
<organism evidence="1 4">
    <name type="scientific">Puccinia graminis f. sp. tritici</name>
    <dbReference type="NCBI Taxonomy" id="56615"/>
    <lineage>
        <taxon>Eukaryota</taxon>
        <taxon>Fungi</taxon>
        <taxon>Dikarya</taxon>
        <taxon>Basidiomycota</taxon>
        <taxon>Pucciniomycotina</taxon>
        <taxon>Pucciniomycetes</taxon>
        <taxon>Pucciniales</taxon>
        <taxon>Pucciniaceae</taxon>
        <taxon>Puccinia</taxon>
    </lineage>
</organism>
<evidence type="ECO:0000313" key="4">
    <source>
        <dbReference type="Proteomes" id="UP000325313"/>
    </source>
</evidence>
<evidence type="ECO:0000313" key="1">
    <source>
        <dbReference type="EMBL" id="KAA1109665.1"/>
    </source>
</evidence>
<comment type="caution">
    <text evidence="1">The sequence shown here is derived from an EMBL/GenBank/DDBJ whole genome shotgun (WGS) entry which is preliminary data.</text>
</comment>
<dbReference type="AlphaFoldDB" id="A0A5B0Q988"/>